<keyword evidence="4" id="KW-1185">Reference proteome</keyword>
<reference evidence="3" key="2">
    <citation type="submission" date="2022-01" db="EMBL/GenBank/DDBJ databases">
        <authorList>
            <person name="Yamashiro T."/>
            <person name="Shiraishi A."/>
            <person name="Satake H."/>
            <person name="Nakayama K."/>
        </authorList>
    </citation>
    <scope>NUCLEOTIDE SEQUENCE</scope>
</reference>
<feature type="domain" description="DNA helicase Pif1-like DEAD-box helicase" evidence="2">
    <location>
        <begin position="4"/>
        <end position="135"/>
    </location>
</feature>
<evidence type="ECO:0000259" key="2">
    <source>
        <dbReference type="Pfam" id="PF05970"/>
    </source>
</evidence>
<gene>
    <name evidence="3" type="ORF">Tco_0706332</name>
</gene>
<evidence type="ECO:0000256" key="1">
    <source>
        <dbReference type="RuleBase" id="RU363044"/>
    </source>
</evidence>
<keyword evidence="1" id="KW-0547">Nucleotide-binding</keyword>
<dbReference type="EMBL" id="BQNB010010159">
    <property type="protein sequence ID" value="GJS73491.1"/>
    <property type="molecule type" value="Genomic_DNA"/>
</dbReference>
<keyword evidence="1" id="KW-0234">DNA repair</keyword>
<dbReference type="PANTHER" id="PTHR10492">
    <property type="match status" value="1"/>
</dbReference>
<comment type="caution">
    <text evidence="3">The sequence shown here is derived from an EMBL/GenBank/DDBJ whole genome shotgun (WGS) entry which is preliminary data.</text>
</comment>
<dbReference type="Proteomes" id="UP001151760">
    <property type="component" value="Unassembled WGS sequence"/>
</dbReference>
<evidence type="ECO:0000313" key="4">
    <source>
        <dbReference type="Proteomes" id="UP001151760"/>
    </source>
</evidence>
<dbReference type="PANTHER" id="PTHR10492:SF96">
    <property type="entry name" value="ATP-DEPENDENT DNA HELICASE"/>
    <property type="match status" value="1"/>
</dbReference>
<comment type="catalytic activity">
    <reaction evidence="1">
        <text>ATP + H2O = ADP + phosphate + H(+)</text>
        <dbReference type="Rhea" id="RHEA:13065"/>
        <dbReference type="ChEBI" id="CHEBI:15377"/>
        <dbReference type="ChEBI" id="CHEBI:15378"/>
        <dbReference type="ChEBI" id="CHEBI:30616"/>
        <dbReference type="ChEBI" id="CHEBI:43474"/>
        <dbReference type="ChEBI" id="CHEBI:456216"/>
        <dbReference type="EC" id="5.6.2.3"/>
    </reaction>
</comment>
<dbReference type="Pfam" id="PF05970">
    <property type="entry name" value="PIF1"/>
    <property type="match status" value="1"/>
</dbReference>
<keyword evidence="1" id="KW-0067">ATP-binding</keyword>
<keyword evidence="1 3" id="KW-0347">Helicase</keyword>
<dbReference type="SUPFAM" id="SSF52540">
    <property type="entry name" value="P-loop containing nucleoside triphosphate hydrolases"/>
    <property type="match status" value="1"/>
</dbReference>
<comment type="similarity">
    <text evidence="1">Belongs to the helicase family.</text>
</comment>
<sequence>MPQRQTGVGFMYGHGGTGKTFLWKTIIFSLHFEEKILLAVASSSLLLSAGRIAHSCFKIPLDATDTTVCSIKKNTELVTLIKETCLIIWDESPMNDHRCFETLDRTLRDLLDKPNRLFGGKTVMLRGDFRQTLLLLDVGNINIGTPDESDLENSSWINIPEEYCIPIDKNGISNLIRFIYDDDTLHYPFAAKLQDKAIVCLRNDTVDVIPTFRNDTYVHKL</sequence>
<comment type="cofactor">
    <cofactor evidence="1">
        <name>Mg(2+)</name>
        <dbReference type="ChEBI" id="CHEBI:18420"/>
    </cofactor>
</comment>
<name>A0ABQ4Y811_9ASTR</name>
<dbReference type="Gene3D" id="3.40.50.300">
    <property type="entry name" value="P-loop containing nucleotide triphosphate hydrolases"/>
    <property type="match status" value="1"/>
</dbReference>
<dbReference type="GO" id="GO:0004386">
    <property type="term" value="F:helicase activity"/>
    <property type="evidence" value="ECO:0007669"/>
    <property type="project" value="UniProtKB-KW"/>
</dbReference>
<accession>A0ABQ4Y811</accession>
<dbReference type="InterPro" id="IPR010285">
    <property type="entry name" value="DNA_helicase_pif1-like_DEAD"/>
</dbReference>
<evidence type="ECO:0000313" key="3">
    <source>
        <dbReference type="EMBL" id="GJS73491.1"/>
    </source>
</evidence>
<proteinExistence type="inferred from homology"/>
<dbReference type="InterPro" id="IPR027417">
    <property type="entry name" value="P-loop_NTPase"/>
</dbReference>
<dbReference type="EC" id="5.6.2.3" evidence="1"/>
<protein>
    <recommendedName>
        <fullName evidence="1">ATP-dependent DNA helicase</fullName>
        <ecNumber evidence="1">5.6.2.3</ecNumber>
    </recommendedName>
</protein>
<organism evidence="3 4">
    <name type="scientific">Tanacetum coccineum</name>
    <dbReference type="NCBI Taxonomy" id="301880"/>
    <lineage>
        <taxon>Eukaryota</taxon>
        <taxon>Viridiplantae</taxon>
        <taxon>Streptophyta</taxon>
        <taxon>Embryophyta</taxon>
        <taxon>Tracheophyta</taxon>
        <taxon>Spermatophyta</taxon>
        <taxon>Magnoliopsida</taxon>
        <taxon>eudicotyledons</taxon>
        <taxon>Gunneridae</taxon>
        <taxon>Pentapetalae</taxon>
        <taxon>asterids</taxon>
        <taxon>campanulids</taxon>
        <taxon>Asterales</taxon>
        <taxon>Asteraceae</taxon>
        <taxon>Asteroideae</taxon>
        <taxon>Anthemideae</taxon>
        <taxon>Anthemidinae</taxon>
        <taxon>Tanacetum</taxon>
    </lineage>
</organism>
<keyword evidence="1" id="KW-0233">DNA recombination</keyword>
<keyword evidence="1" id="KW-0227">DNA damage</keyword>
<keyword evidence="1" id="KW-0378">Hydrolase</keyword>
<reference evidence="3" key="1">
    <citation type="journal article" date="2022" name="Int. J. Mol. Sci.">
        <title>Draft Genome of Tanacetum Coccineum: Genomic Comparison of Closely Related Tanacetum-Family Plants.</title>
        <authorList>
            <person name="Yamashiro T."/>
            <person name="Shiraishi A."/>
            <person name="Nakayama K."/>
            <person name="Satake H."/>
        </authorList>
    </citation>
    <scope>NUCLEOTIDE SEQUENCE</scope>
</reference>